<organism evidence="2 3">
    <name type="scientific">Algoriphagus antarcticus</name>
    <dbReference type="NCBI Taxonomy" id="238540"/>
    <lineage>
        <taxon>Bacteria</taxon>
        <taxon>Pseudomonadati</taxon>
        <taxon>Bacteroidota</taxon>
        <taxon>Cytophagia</taxon>
        <taxon>Cytophagales</taxon>
        <taxon>Cyclobacteriaceae</taxon>
        <taxon>Algoriphagus</taxon>
    </lineage>
</organism>
<dbReference type="SUPFAM" id="SSF100950">
    <property type="entry name" value="NagB/RpiA/CoA transferase-like"/>
    <property type="match status" value="1"/>
</dbReference>
<protein>
    <submittedName>
        <fullName evidence="2">L-lactate dehydrogenase complex protein LldG</fullName>
    </submittedName>
</protein>
<dbReference type="Proteomes" id="UP000256405">
    <property type="component" value="Unassembled WGS sequence"/>
</dbReference>
<accession>A0A3E0DIU1</accession>
<dbReference type="PANTHER" id="PTHR43682:SF1">
    <property type="entry name" value="LACTATE UTILIZATION PROTEIN C"/>
    <property type="match status" value="1"/>
</dbReference>
<dbReference type="EMBL" id="QUNF01000021">
    <property type="protein sequence ID" value="REG82556.1"/>
    <property type="molecule type" value="Genomic_DNA"/>
</dbReference>
<dbReference type="PANTHER" id="PTHR43682">
    <property type="entry name" value="LACTATE UTILIZATION PROTEIN C"/>
    <property type="match status" value="1"/>
</dbReference>
<dbReference type="Pfam" id="PF02589">
    <property type="entry name" value="LUD_dom"/>
    <property type="match status" value="1"/>
</dbReference>
<dbReference type="AlphaFoldDB" id="A0A3E0DIU1"/>
<evidence type="ECO:0000259" key="1">
    <source>
        <dbReference type="Pfam" id="PF02589"/>
    </source>
</evidence>
<keyword evidence="3" id="KW-1185">Reference proteome</keyword>
<evidence type="ECO:0000313" key="3">
    <source>
        <dbReference type="Proteomes" id="UP000256405"/>
    </source>
</evidence>
<name>A0A3E0DIU1_9BACT</name>
<gene>
    <name evidence="2" type="ORF">C8N25_12187</name>
</gene>
<dbReference type="Gene3D" id="3.40.50.10420">
    <property type="entry name" value="NagB/RpiA/CoA transferase-like"/>
    <property type="match status" value="1"/>
</dbReference>
<dbReference type="InterPro" id="IPR037171">
    <property type="entry name" value="NagB/RpiA_transferase-like"/>
</dbReference>
<proteinExistence type="predicted"/>
<reference evidence="2 3" key="1">
    <citation type="submission" date="2018-08" db="EMBL/GenBank/DDBJ databases">
        <title>Genomic Encyclopedia of Archaeal and Bacterial Type Strains, Phase II (KMG-II): from individual species to whole genera.</title>
        <authorList>
            <person name="Goeker M."/>
        </authorList>
    </citation>
    <scope>NUCLEOTIDE SEQUENCE [LARGE SCALE GENOMIC DNA]</scope>
    <source>
        <strain evidence="2 3">DSM 15986</strain>
    </source>
</reference>
<sequence length="188" mass="20356">MKMSSKVSILAAIKGLNLEEKPLPDIPDFAVATDLVETYTNSLNGNKGTVVSKEELEQLIAESEFPKIYSSSLTFEKFTNCQLPLHPAGFADLDLAIIEGQVASAENAAIWLDESNLDLRAIPFITAHLVIVIRKENIVGNMHEAYERIGMTKSGFGVFIAGPSKTADIEQSLVIGAHGAMSLRVVIL</sequence>
<evidence type="ECO:0000313" key="2">
    <source>
        <dbReference type="EMBL" id="REG82556.1"/>
    </source>
</evidence>
<dbReference type="InterPro" id="IPR003741">
    <property type="entry name" value="LUD_dom"/>
</dbReference>
<feature type="domain" description="LUD" evidence="1">
    <location>
        <begin position="90"/>
        <end position="188"/>
    </location>
</feature>
<dbReference type="InterPro" id="IPR024185">
    <property type="entry name" value="FTHF_cligase-like_sf"/>
</dbReference>
<comment type="caution">
    <text evidence="2">The sequence shown here is derived from an EMBL/GenBank/DDBJ whole genome shotgun (WGS) entry which is preliminary data.</text>
</comment>